<feature type="domain" description="Aminopeptidase N-like N-terminal" evidence="2">
    <location>
        <begin position="43"/>
        <end position="220"/>
    </location>
</feature>
<dbReference type="GO" id="GO:0042277">
    <property type="term" value="F:peptide binding"/>
    <property type="evidence" value="ECO:0007669"/>
    <property type="project" value="TreeGrafter"/>
</dbReference>
<dbReference type="GO" id="GO:0008270">
    <property type="term" value="F:zinc ion binding"/>
    <property type="evidence" value="ECO:0007669"/>
    <property type="project" value="InterPro"/>
</dbReference>
<dbReference type="SUPFAM" id="SSF55486">
    <property type="entry name" value="Metalloproteases ('zincins'), catalytic domain"/>
    <property type="match status" value="1"/>
</dbReference>
<dbReference type="STRING" id="1299341.SAMN05444005_101541"/>
<dbReference type="GO" id="GO:0016020">
    <property type="term" value="C:membrane"/>
    <property type="evidence" value="ECO:0007669"/>
    <property type="project" value="TreeGrafter"/>
</dbReference>
<dbReference type="GO" id="GO:0005737">
    <property type="term" value="C:cytoplasm"/>
    <property type="evidence" value="ECO:0007669"/>
    <property type="project" value="TreeGrafter"/>
</dbReference>
<dbReference type="Proteomes" id="UP000198648">
    <property type="component" value="Unassembled WGS sequence"/>
</dbReference>
<dbReference type="InterPro" id="IPR014782">
    <property type="entry name" value="Peptidase_M1_dom"/>
</dbReference>
<dbReference type="InterPro" id="IPR027268">
    <property type="entry name" value="Peptidase_M4/M1_CTD_sf"/>
</dbReference>
<sequence length="541" mass="62767">MKKALFIASIFFGFQQIQAQNFTRKDSLQGGLREERTCYDVLRYDLNIKINPTEKSVVGYNEIKFKIDDDTQKIQVDLFDNMKIESIVWNNKKLNYKREFHAVFIDFSEVLKKGTTHTITFNYSGNPLVAKNAPWDGGFVFNKDKKGNPWIGVAVQGTGASLWYPCKDSQSDEPDNGATIKVAVPNGLMNVSNGRFISSTDLKDGYTRWDWEVKNPINNYDITVNIADYVHIHDHYEGLDLDYYVLRENEEKARKHFDNDVKPMMNCFQSKFGKYPFYEDGYKLVETPYLGMEHQSAVAYGNKYKKGYLGMDLSGTGAGMFFDYITIHETGHEWFGNSITSKDIADMWIHEGFTTYTETVFIECMKGYDQAMKYINGQANNVRNDKPIIAQFGVNREGSGDMYYKGSLLLNTIRHIINDDVKWWKLLYNYSETFKKQIIDTKTVVDYFNKESGIDLTSVFNQYLTTTNIPRLVLSKSGNKLNYQWENVIPNFKMPIDIMINEKTIRLNATTFKQELKVERKVELENVEVKTKQFFVRVEKK</sequence>
<dbReference type="CDD" id="cd09603">
    <property type="entry name" value="M1_APN_like"/>
    <property type="match status" value="1"/>
</dbReference>
<dbReference type="PANTHER" id="PTHR11533:SF174">
    <property type="entry name" value="PUROMYCIN-SENSITIVE AMINOPEPTIDASE-RELATED"/>
    <property type="match status" value="1"/>
</dbReference>
<gene>
    <name evidence="3" type="ORF">SAMN05444005_101541</name>
</gene>
<dbReference type="InterPro" id="IPR042097">
    <property type="entry name" value="Aminopeptidase_N-like_N_sf"/>
</dbReference>
<name>A0A1H8Z800_9FLAO</name>
<evidence type="ECO:0000313" key="3">
    <source>
        <dbReference type="EMBL" id="SEP60463.1"/>
    </source>
</evidence>
<dbReference type="InterPro" id="IPR045357">
    <property type="entry name" value="Aminopeptidase_N-like_N"/>
</dbReference>
<dbReference type="RefSeq" id="WP_091464782.1">
    <property type="nucleotide sequence ID" value="NZ_FOEI01000001.1"/>
</dbReference>
<dbReference type="GO" id="GO:0043171">
    <property type="term" value="P:peptide catabolic process"/>
    <property type="evidence" value="ECO:0007669"/>
    <property type="project" value="TreeGrafter"/>
</dbReference>
<reference evidence="3 4" key="1">
    <citation type="submission" date="2016-10" db="EMBL/GenBank/DDBJ databases">
        <authorList>
            <person name="de Groot N.N."/>
        </authorList>
    </citation>
    <scope>NUCLEOTIDE SEQUENCE [LARGE SCALE GENOMIC DNA]</scope>
    <source>
        <strain evidence="3 4">DSM 27078</strain>
    </source>
</reference>
<dbReference type="Gene3D" id="2.60.40.1730">
    <property type="entry name" value="tricorn interacting facor f3 domain"/>
    <property type="match status" value="1"/>
</dbReference>
<dbReference type="GO" id="GO:0005615">
    <property type="term" value="C:extracellular space"/>
    <property type="evidence" value="ECO:0007669"/>
    <property type="project" value="TreeGrafter"/>
</dbReference>
<organism evidence="3 4">
    <name type="scientific">Flavobacterium urocaniciphilum</name>
    <dbReference type="NCBI Taxonomy" id="1299341"/>
    <lineage>
        <taxon>Bacteria</taxon>
        <taxon>Pseudomonadati</taxon>
        <taxon>Bacteroidota</taxon>
        <taxon>Flavobacteriia</taxon>
        <taxon>Flavobacteriales</taxon>
        <taxon>Flavobacteriaceae</taxon>
        <taxon>Flavobacterium</taxon>
    </lineage>
</organism>
<dbReference type="OrthoDB" id="100605at2"/>
<feature type="domain" description="Peptidase M1 membrane alanine aminopeptidase" evidence="1">
    <location>
        <begin position="319"/>
        <end position="463"/>
    </location>
</feature>
<accession>A0A1H8Z800</accession>
<dbReference type="Pfam" id="PF17900">
    <property type="entry name" value="Peptidase_M1_N"/>
    <property type="match status" value="1"/>
</dbReference>
<dbReference type="PANTHER" id="PTHR11533">
    <property type="entry name" value="PROTEASE M1 ZINC METALLOPROTEASE"/>
    <property type="match status" value="1"/>
</dbReference>
<keyword evidence="4" id="KW-1185">Reference proteome</keyword>
<dbReference type="SUPFAM" id="SSF63737">
    <property type="entry name" value="Leukotriene A4 hydrolase N-terminal domain"/>
    <property type="match status" value="1"/>
</dbReference>
<dbReference type="InterPro" id="IPR050344">
    <property type="entry name" value="Peptidase_M1_aminopeptidases"/>
</dbReference>
<dbReference type="GO" id="GO:0070006">
    <property type="term" value="F:metalloaminopeptidase activity"/>
    <property type="evidence" value="ECO:0007669"/>
    <property type="project" value="TreeGrafter"/>
</dbReference>
<evidence type="ECO:0000313" key="4">
    <source>
        <dbReference type="Proteomes" id="UP000198648"/>
    </source>
</evidence>
<evidence type="ECO:0000259" key="1">
    <source>
        <dbReference type="Pfam" id="PF01433"/>
    </source>
</evidence>
<dbReference type="Gene3D" id="1.10.390.10">
    <property type="entry name" value="Neutral Protease Domain 2"/>
    <property type="match status" value="1"/>
</dbReference>
<proteinExistence type="predicted"/>
<dbReference type="AlphaFoldDB" id="A0A1H8Z800"/>
<protein>
    <submittedName>
        <fullName evidence="3">Peptidase family M1</fullName>
    </submittedName>
</protein>
<dbReference type="EMBL" id="FOEI01000001">
    <property type="protein sequence ID" value="SEP60463.1"/>
    <property type="molecule type" value="Genomic_DNA"/>
</dbReference>
<dbReference type="Pfam" id="PF01433">
    <property type="entry name" value="Peptidase_M1"/>
    <property type="match status" value="1"/>
</dbReference>
<evidence type="ECO:0000259" key="2">
    <source>
        <dbReference type="Pfam" id="PF17900"/>
    </source>
</evidence>